<evidence type="ECO:0000313" key="9">
    <source>
        <dbReference type="EMBL" id="KAA2264116.1"/>
    </source>
</evidence>
<accession>A0A5B2XLC0</accession>
<dbReference type="SMART" id="SM00862">
    <property type="entry name" value="Trans_reg_C"/>
    <property type="match status" value="1"/>
</dbReference>
<dbReference type="PANTHER" id="PTHR35807">
    <property type="entry name" value="TRANSCRIPTIONAL REGULATOR REDD-RELATED"/>
    <property type="match status" value="1"/>
</dbReference>
<evidence type="ECO:0000256" key="5">
    <source>
        <dbReference type="PROSITE-ProRule" id="PRU00339"/>
    </source>
</evidence>
<dbReference type="InterPro" id="IPR011990">
    <property type="entry name" value="TPR-like_helical_dom_sf"/>
</dbReference>
<dbReference type="Proteomes" id="UP000323454">
    <property type="component" value="Unassembled WGS sequence"/>
</dbReference>
<evidence type="ECO:0000256" key="7">
    <source>
        <dbReference type="SAM" id="MobiDB-lite"/>
    </source>
</evidence>
<name>A0A5B2XLC0_9PSEU</name>
<reference evidence="9 10" key="1">
    <citation type="submission" date="2019-09" db="EMBL/GenBank/DDBJ databases">
        <title>Goodfellowia gen. nov., a new genus of the Pseudonocardineae related to Actinoalloteichus, containing Goodfellowia coeruleoviolacea gen. nov., comb. nov. gen. nov., comb. nov.</title>
        <authorList>
            <person name="Labeda D."/>
        </authorList>
    </citation>
    <scope>NUCLEOTIDE SEQUENCE [LARGE SCALE GENOMIC DNA]</scope>
    <source>
        <strain evidence="9 10">AN110305</strain>
    </source>
</reference>
<dbReference type="Gene3D" id="1.10.10.10">
    <property type="entry name" value="Winged helix-like DNA-binding domain superfamily/Winged helix DNA-binding domain"/>
    <property type="match status" value="1"/>
</dbReference>
<dbReference type="InterPro" id="IPR001867">
    <property type="entry name" value="OmpR/PhoB-type_DNA-bd"/>
</dbReference>
<evidence type="ECO:0000256" key="3">
    <source>
        <dbReference type="ARBA" id="ARBA00023125"/>
    </source>
</evidence>
<evidence type="ECO:0000256" key="2">
    <source>
        <dbReference type="ARBA" id="ARBA00023015"/>
    </source>
</evidence>
<protein>
    <submittedName>
        <fullName evidence="9">Tetratricopeptide repeat protein</fullName>
    </submittedName>
</protein>
<evidence type="ECO:0000256" key="1">
    <source>
        <dbReference type="ARBA" id="ARBA00005820"/>
    </source>
</evidence>
<proteinExistence type="inferred from homology"/>
<dbReference type="OrthoDB" id="581105at2"/>
<keyword evidence="4" id="KW-0804">Transcription</keyword>
<dbReference type="SMART" id="SM01043">
    <property type="entry name" value="BTAD"/>
    <property type="match status" value="1"/>
</dbReference>
<feature type="region of interest" description="Disordered" evidence="7">
    <location>
        <begin position="241"/>
        <end position="272"/>
    </location>
</feature>
<keyword evidence="10" id="KW-1185">Reference proteome</keyword>
<evidence type="ECO:0000259" key="8">
    <source>
        <dbReference type="PROSITE" id="PS51755"/>
    </source>
</evidence>
<dbReference type="SUPFAM" id="SSF48452">
    <property type="entry name" value="TPR-like"/>
    <property type="match status" value="3"/>
</dbReference>
<dbReference type="GO" id="GO:0000160">
    <property type="term" value="P:phosphorelay signal transduction system"/>
    <property type="evidence" value="ECO:0007669"/>
    <property type="project" value="InterPro"/>
</dbReference>
<feature type="repeat" description="TPR" evidence="5">
    <location>
        <begin position="717"/>
        <end position="750"/>
    </location>
</feature>
<comment type="caution">
    <text evidence="9">The sequence shown here is derived from an EMBL/GenBank/DDBJ whole genome shotgun (WGS) entry which is preliminary data.</text>
</comment>
<dbReference type="Pfam" id="PF00486">
    <property type="entry name" value="Trans_reg_C"/>
    <property type="match status" value="1"/>
</dbReference>
<gene>
    <name evidence="9" type="ORF">F0L68_08900</name>
</gene>
<evidence type="ECO:0000313" key="10">
    <source>
        <dbReference type="Proteomes" id="UP000323454"/>
    </source>
</evidence>
<dbReference type="InterPro" id="IPR016032">
    <property type="entry name" value="Sig_transdc_resp-reg_C-effctor"/>
</dbReference>
<dbReference type="InterPro" id="IPR027417">
    <property type="entry name" value="P-loop_NTPase"/>
</dbReference>
<dbReference type="PANTHER" id="PTHR35807:SF1">
    <property type="entry name" value="TRANSCRIPTIONAL REGULATOR REDD"/>
    <property type="match status" value="1"/>
</dbReference>
<dbReference type="AlphaFoldDB" id="A0A5B2XLC0"/>
<dbReference type="SUPFAM" id="SSF52540">
    <property type="entry name" value="P-loop containing nucleoside triphosphate hydrolases"/>
    <property type="match status" value="1"/>
</dbReference>
<feature type="DNA-binding region" description="OmpR/PhoB-type" evidence="6">
    <location>
        <begin position="1"/>
        <end position="90"/>
    </location>
</feature>
<sequence length="931" mass="101237">MAGPVEAWGTGGQARLPGSKQLALLTALLLHANRVVPVEQLSEALWGDDPPVNAGKALQTYVFRLRRTLAAVEPGADQRLAFTAGYRLRIEPGELDLAVFREQVGHARAAANAGRPQAAAEMFASALELWRGRALIGVSGSYFGAHAARLEEERLAALEERIDADLAAGRDAELVAELQNLADEHPVRERLHGHLMRALYRAGRQAEALRTFHELHDHLADELGIEPGSEITELHQRILRGDPDLAGSRPSVETRPPVEKQAARNDLPGDIGDFTGRDTEMARLLAALPDDGDGSTVVIEAIDGMAGVGKTTLAVHAAHQLTNQYPDAQLFIDLHGHTTEHEAIDPFTALGVLLRALGVSSDQLPHELDQRAALWRAELADRKALVVLDNAASAAQVRPLLPGAASCLALITSRRRLADLDTARTLSLDVLPPQDAIALFSRIAGADRAATEPEAVAEVVELCGFLPLAIRIAAARLHTRPAWTVTYLADRLSSGRGKLAELATGDRSVAAAFTLSYQDLAPDQQRMFRLLGLHPGPSFDAHSAASLAGIGVDQAGSILEGLVDVHLLNQPAPDRYRFHDLLRHHANTTVLAEEHDASRQQALRRLLDFYLHSAVTGDRLLHPQRPPIVLDPPVPGCHLAPMTEGPVALLAWFDVEHHCLLAAQQTALIQGWYAVAWQFAWTLGAYHQRRGHVHDDLAAWQVGLAAAIQLGDPAIRSTAHRFLGWAYARVGRHIEAQEHLQQALALAESTGDQPSQAHCHQALALALGHQGQHQRALEHATHALHLYRALGAAAWEADALNRVGWFVAQLGRYDQARAPLEEAVILHRRHHNRDGEASTLDSLGFVARRSGQHAQAVDYYQQALALRRNLGATYEVANTLDALGHPHAALGQLDEARAAWQEALQLYRAQRRTADADRVQQQLDALNQPAT</sequence>
<dbReference type="Gene3D" id="1.25.40.10">
    <property type="entry name" value="Tetratricopeptide repeat domain"/>
    <property type="match status" value="2"/>
</dbReference>
<dbReference type="EMBL" id="VUOB01000013">
    <property type="protein sequence ID" value="KAA2264116.1"/>
    <property type="molecule type" value="Genomic_DNA"/>
</dbReference>
<feature type="domain" description="OmpR/PhoB-type" evidence="8">
    <location>
        <begin position="1"/>
        <end position="90"/>
    </location>
</feature>
<dbReference type="Gene3D" id="3.40.50.300">
    <property type="entry name" value="P-loop containing nucleotide triphosphate hydrolases"/>
    <property type="match status" value="1"/>
</dbReference>
<dbReference type="InterPro" id="IPR005158">
    <property type="entry name" value="BTAD"/>
</dbReference>
<dbReference type="GO" id="GO:0003677">
    <property type="term" value="F:DNA binding"/>
    <property type="evidence" value="ECO:0007669"/>
    <property type="project" value="UniProtKB-UniRule"/>
</dbReference>
<dbReference type="PROSITE" id="PS50005">
    <property type="entry name" value="TPR"/>
    <property type="match status" value="2"/>
</dbReference>
<keyword evidence="5" id="KW-0802">TPR repeat</keyword>
<dbReference type="CDD" id="cd15831">
    <property type="entry name" value="BTAD"/>
    <property type="match status" value="1"/>
</dbReference>
<reference evidence="9 10" key="2">
    <citation type="submission" date="2019-09" db="EMBL/GenBank/DDBJ databases">
        <authorList>
            <person name="Jin C."/>
        </authorList>
    </citation>
    <scope>NUCLEOTIDE SEQUENCE [LARGE SCALE GENOMIC DNA]</scope>
    <source>
        <strain evidence="9 10">AN110305</strain>
    </source>
</reference>
<dbReference type="GO" id="GO:0006355">
    <property type="term" value="P:regulation of DNA-templated transcription"/>
    <property type="evidence" value="ECO:0007669"/>
    <property type="project" value="InterPro"/>
</dbReference>
<evidence type="ECO:0000256" key="6">
    <source>
        <dbReference type="PROSITE-ProRule" id="PRU01091"/>
    </source>
</evidence>
<dbReference type="PROSITE" id="PS51755">
    <property type="entry name" value="OMPR_PHOB"/>
    <property type="match status" value="1"/>
</dbReference>
<dbReference type="Pfam" id="PF03704">
    <property type="entry name" value="BTAD"/>
    <property type="match status" value="1"/>
</dbReference>
<dbReference type="PRINTS" id="PR00364">
    <property type="entry name" value="DISEASERSIST"/>
</dbReference>
<keyword evidence="2" id="KW-0805">Transcription regulation</keyword>
<feature type="repeat" description="TPR" evidence="5">
    <location>
        <begin position="837"/>
        <end position="870"/>
    </location>
</feature>
<dbReference type="SMART" id="SM00028">
    <property type="entry name" value="TPR"/>
    <property type="match status" value="5"/>
</dbReference>
<evidence type="ECO:0000256" key="4">
    <source>
        <dbReference type="ARBA" id="ARBA00023163"/>
    </source>
</evidence>
<dbReference type="SUPFAM" id="SSF46894">
    <property type="entry name" value="C-terminal effector domain of the bipartite response regulators"/>
    <property type="match status" value="1"/>
</dbReference>
<dbReference type="InterPro" id="IPR051677">
    <property type="entry name" value="AfsR-DnrI-RedD_regulator"/>
</dbReference>
<dbReference type="InterPro" id="IPR036388">
    <property type="entry name" value="WH-like_DNA-bd_sf"/>
</dbReference>
<keyword evidence="3 6" id="KW-0238">DNA-binding</keyword>
<dbReference type="InterPro" id="IPR019734">
    <property type="entry name" value="TPR_rpt"/>
</dbReference>
<organism evidence="9 10">
    <name type="scientific">Solihabitans fulvus</name>
    <dbReference type="NCBI Taxonomy" id="1892852"/>
    <lineage>
        <taxon>Bacteria</taxon>
        <taxon>Bacillati</taxon>
        <taxon>Actinomycetota</taxon>
        <taxon>Actinomycetes</taxon>
        <taxon>Pseudonocardiales</taxon>
        <taxon>Pseudonocardiaceae</taxon>
        <taxon>Solihabitans</taxon>
    </lineage>
</organism>
<dbReference type="Pfam" id="PF13424">
    <property type="entry name" value="TPR_12"/>
    <property type="match status" value="2"/>
</dbReference>
<dbReference type="GO" id="GO:0043531">
    <property type="term" value="F:ADP binding"/>
    <property type="evidence" value="ECO:0007669"/>
    <property type="project" value="InterPro"/>
</dbReference>
<dbReference type="Pfam" id="PF13374">
    <property type="entry name" value="TPR_10"/>
    <property type="match status" value="1"/>
</dbReference>
<comment type="similarity">
    <text evidence="1">Belongs to the AfsR/DnrI/RedD regulatory family.</text>
</comment>